<dbReference type="PANTHER" id="PTHR31377:SF0">
    <property type="entry name" value="AGMATINE DEIMINASE-RELATED"/>
    <property type="match status" value="1"/>
</dbReference>
<dbReference type="SUPFAM" id="SSF55909">
    <property type="entry name" value="Pentein"/>
    <property type="match status" value="1"/>
</dbReference>
<name>A0ABZ1ZUD3_STRAQ</name>
<dbReference type="InterPro" id="IPR007466">
    <property type="entry name" value="Peptidyl-Arg-deiminase_porph"/>
</dbReference>
<evidence type="ECO:0000256" key="2">
    <source>
        <dbReference type="SAM" id="MobiDB-lite"/>
    </source>
</evidence>
<dbReference type="RefSeq" id="WP_329358846.1">
    <property type="nucleotide sequence ID" value="NZ_CP109490.1"/>
</dbReference>
<protein>
    <submittedName>
        <fullName evidence="3">Agmatine deiminase family protein</fullName>
    </submittedName>
</protein>
<evidence type="ECO:0000256" key="1">
    <source>
        <dbReference type="ARBA" id="ARBA00022801"/>
    </source>
</evidence>
<feature type="region of interest" description="Disordered" evidence="2">
    <location>
        <begin position="338"/>
        <end position="362"/>
    </location>
</feature>
<feature type="compositionally biased region" description="Low complexity" evidence="2">
    <location>
        <begin position="338"/>
        <end position="351"/>
    </location>
</feature>
<dbReference type="EMBL" id="CP109491">
    <property type="protein sequence ID" value="WUX41043.1"/>
    <property type="molecule type" value="Genomic_DNA"/>
</dbReference>
<evidence type="ECO:0000313" key="4">
    <source>
        <dbReference type="Proteomes" id="UP001431926"/>
    </source>
</evidence>
<reference evidence="3" key="1">
    <citation type="submission" date="2022-10" db="EMBL/GenBank/DDBJ databases">
        <title>The complete genomes of actinobacterial strains from the NBC collection.</title>
        <authorList>
            <person name="Joergensen T.S."/>
            <person name="Alvarez Arevalo M."/>
            <person name="Sterndorff E.B."/>
            <person name="Faurdal D."/>
            <person name="Vuksanovic O."/>
            <person name="Mourched A.-S."/>
            <person name="Charusanti P."/>
            <person name="Shaw S."/>
            <person name="Blin K."/>
            <person name="Weber T."/>
        </authorList>
    </citation>
    <scope>NUCLEOTIDE SEQUENCE</scope>
    <source>
        <strain evidence="3">NBC_01436</strain>
    </source>
</reference>
<keyword evidence="4" id="KW-1185">Reference proteome</keyword>
<organism evidence="3 4">
    <name type="scientific">Streptomyces anulatus</name>
    <name type="common">Streptomyces chrysomallus</name>
    <dbReference type="NCBI Taxonomy" id="1892"/>
    <lineage>
        <taxon>Bacteria</taxon>
        <taxon>Bacillati</taxon>
        <taxon>Actinomycetota</taxon>
        <taxon>Actinomycetes</taxon>
        <taxon>Kitasatosporales</taxon>
        <taxon>Streptomycetaceae</taxon>
        <taxon>Streptomyces</taxon>
    </lineage>
</organism>
<sequence length="362" mass="38261">MTTPFRMPAEWSEHEGCLMAWPTRTDLWGDVLDTVKGEYAAVARAVAAFEPVTMVAPPGCGDDARTRCGDGVTVIELPVDDSWFRDSAPLFVLDGNGRRAGVDFRFNAWGGKHTPFDADDRVSGLLLEHLAVERIHSDMILEGGAITVDGEGTLITTEQCLLHPNRNPGMSRADIETELKTRLGVTKVIWLPYGGLLDTETDGHVDGVCAFAAPATVVVSLPEDPAHPDYARMRANRAVLEVTADAQGRPLKIIDIPQTAGADIAGTEVEVSYLNFYLANGGVVVPVAGDAKDEAALQVIAGAYPGRKVVGVAAPAIAYGGGGVHCITQQIPAAQQIPATQQNPATQQTPAVRQIPAAGPTA</sequence>
<dbReference type="PANTHER" id="PTHR31377">
    <property type="entry name" value="AGMATINE DEIMINASE-RELATED"/>
    <property type="match status" value="1"/>
</dbReference>
<proteinExistence type="predicted"/>
<evidence type="ECO:0000313" key="3">
    <source>
        <dbReference type="EMBL" id="WUX41043.1"/>
    </source>
</evidence>
<dbReference type="Proteomes" id="UP001431926">
    <property type="component" value="Chromosome"/>
</dbReference>
<dbReference type="Pfam" id="PF04371">
    <property type="entry name" value="PAD_porph"/>
    <property type="match status" value="1"/>
</dbReference>
<gene>
    <name evidence="3" type="ORF">OG367_34585</name>
</gene>
<accession>A0ABZ1ZUD3</accession>
<keyword evidence="1" id="KW-0378">Hydrolase</keyword>
<dbReference type="Gene3D" id="3.75.10.10">
    <property type="entry name" value="L-arginine/glycine Amidinotransferase, Chain A"/>
    <property type="match status" value="1"/>
</dbReference>